<sequence length="47" mass="5019">MKSELEAKINEVKGEVSALRSDLGVLTESFFVSNFLGSIKEGGEKSG</sequence>
<dbReference type="EMBL" id="JACHFY010000004">
    <property type="protein sequence ID" value="MBB5253325.1"/>
    <property type="molecule type" value="Genomic_DNA"/>
</dbReference>
<name>A0A7J9RRD9_SULOH</name>
<evidence type="ECO:0000313" key="2">
    <source>
        <dbReference type="Proteomes" id="UP000582213"/>
    </source>
</evidence>
<evidence type="ECO:0000313" key="1">
    <source>
        <dbReference type="EMBL" id="MBB5253325.1"/>
    </source>
</evidence>
<dbReference type="AlphaFoldDB" id="A0A7J9RRD9"/>
<organism evidence="1 2">
    <name type="scientific">Sulfurisphaera ohwakuensis</name>
    <dbReference type="NCBI Taxonomy" id="69656"/>
    <lineage>
        <taxon>Archaea</taxon>
        <taxon>Thermoproteota</taxon>
        <taxon>Thermoprotei</taxon>
        <taxon>Sulfolobales</taxon>
        <taxon>Sulfolobaceae</taxon>
        <taxon>Sulfurisphaera</taxon>
    </lineage>
</organism>
<reference evidence="1 2" key="1">
    <citation type="submission" date="2020-08" db="EMBL/GenBank/DDBJ databases">
        <title>Genomic Encyclopedia of Type Strains, Phase IV (KMG-IV): sequencing the most valuable type-strain genomes for metagenomic binning, comparative biology and taxonomic classification.</title>
        <authorList>
            <person name="Goeker M."/>
        </authorList>
    </citation>
    <scope>NUCLEOTIDE SEQUENCE [LARGE SCALE GENOMIC DNA]</scope>
    <source>
        <strain evidence="1 2">DSM 12421</strain>
    </source>
</reference>
<dbReference type="Proteomes" id="UP000582213">
    <property type="component" value="Unassembled WGS sequence"/>
</dbReference>
<gene>
    <name evidence="1" type="ORF">HNQ62_001086</name>
</gene>
<proteinExistence type="predicted"/>
<protein>
    <submittedName>
        <fullName evidence="1">Uncharacterized protein</fullName>
    </submittedName>
</protein>
<accession>A0A7J9RRD9</accession>
<comment type="caution">
    <text evidence="1">The sequence shown here is derived from an EMBL/GenBank/DDBJ whole genome shotgun (WGS) entry which is preliminary data.</text>
</comment>